<proteinExistence type="predicted"/>
<dbReference type="RefSeq" id="WP_051538697.1">
    <property type="nucleotide sequence ID" value="NZ_BLAX01000001.1"/>
</dbReference>
<gene>
    <name evidence="2" type="ORF">PbJCM13498_29740</name>
</gene>
<keyword evidence="3" id="KW-1185">Reference proteome</keyword>
<evidence type="ECO:0000313" key="2">
    <source>
        <dbReference type="EMBL" id="GET34111.1"/>
    </source>
</evidence>
<feature type="transmembrane region" description="Helical" evidence="1">
    <location>
        <begin position="170"/>
        <end position="188"/>
    </location>
</feature>
<evidence type="ECO:0000256" key="1">
    <source>
        <dbReference type="SAM" id="Phobius"/>
    </source>
</evidence>
<accession>A0A5M4B2F0</accession>
<organism evidence="2 3">
    <name type="scientific">Prolixibacter bellariivorans</name>
    <dbReference type="NCBI Taxonomy" id="314319"/>
    <lineage>
        <taxon>Bacteria</taxon>
        <taxon>Pseudomonadati</taxon>
        <taxon>Bacteroidota</taxon>
        <taxon>Bacteroidia</taxon>
        <taxon>Marinilabiliales</taxon>
        <taxon>Prolixibacteraceae</taxon>
        <taxon>Prolixibacter</taxon>
    </lineage>
</organism>
<protein>
    <recommendedName>
        <fullName evidence="4">ABC transporter permease</fullName>
    </recommendedName>
</protein>
<keyword evidence="1" id="KW-1133">Transmembrane helix</keyword>
<feature type="transmembrane region" description="Helical" evidence="1">
    <location>
        <begin position="30"/>
        <end position="54"/>
    </location>
</feature>
<feature type="transmembrane region" description="Helical" evidence="1">
    <location>
        <begin position="219"/>
        <end position="236"/>
    </location>
</feature>
<dbReference type="EMBL" id="BLAX01000001">
    <property type="protein sequence ID" value="GET34111.1"/>
    <property type="molecule type" value="Genomic_DNA"/>
</dbReference>
<sequence>MNTRYIDRIVKSRWLDLLVRMARYNMKIIFAGRFLWFFLASLVFYILLAINLVFNEPGYTMSSVYGILYFPAVLLIFYPTAFGIQNDADARILEILFGIPDYRYKVWLVRLVMIFILVWLFLLVFCVLGYYALVPFPIISMSLQLMFPVVFLGCLSFMISTVVKNGNGTAVIMVIVGITLLILSDFLSRTQWNVFLNPFSIPDDMNELIWSQITQKNRIFLAVGSVIFLLAGLTNLQRREKFLK</sequence>
<dbReference type="AlphaFoldDB" id="A0A5M4B2F0"/>
<comment type="caution">
    <text evidence="2">The sequence shown here is derived from an EMBL/GenBank/DDBJ whole genome shotgun (WGS) entry which is preliminary data.</text>
</comment>
<dbReference type="Proteomes" id="UP000391834">
    <property type="component" value="Unassembled WGS sequence"/>
</dbReference>
<feature type="transmembrane region" description="Helical" evidence="1">
    <location>
        <begin position="145"/>
        <end position="163"/>
    </location>
</feature>
<feature type="transmembrane region" description="Helical" evidence="1">
    <location>
        <begin position="66"/>
        <end position="86"/>
    </location>
</feature>
<reference evidence="2 3" key="1">
    <citation type="submission" date="2019-10" db="EMBL/GenBank/DDBJ databases">
        <title>Prolixibacter strains distinguished by the presence of nitrate reductase genes were adept at nitrate-dependent anaerobic corrosion of metallic iron and carbon steel.</title>
        <authorList>
            <person name="Iino T."/>
            <person name="Shono N."/>
            <person name="Ito K."/>
            <person name="Nakamura R."/>
            <person name="Sueoka K."/>
            <person name="Harayama S."/>
            <person name="Ohkuma M."/>
        </authorList>
    </citation>
    <scope>NUCLEOTIDE SEQUENCE [LARGE SCALE GENOMIC DNA]</scope>
    <source>
        <strain evidence="2 3">JCM 13498</strain>
    </source>
</reference>
<keyword evidence="1" id="KW-0472">Membrane</keyword>
<evidence type="ECO:0000313" key="3">
    <source>
        <dbReference type="Proteomes" id="UP000391834"/>
    </source>
</evidence>
<feature type="transmembrane region" description="Helical" evidence="1">
    <location>
        <begin position="107"/>
        <end position="133"/>
    </location>
</feature>
<keyword evidence="1" id="KW-0812">Transmembrane</keyword>
<name>A0A5M4B2F0_9BACT</name>
<evidence type="ECO:0008006" key="4">
    <source>
        <dbReference type="Google" id="ProtNLM"/>
    </source>
</evidence>